<organism evidence="2 3">
    <name type="scientific">Streptomyces kasugaensis</name>
    <dbReference type="NCBI Taxonomy" id="1946"/>
    <lineage>
        <taxon>Bacteria</taxon>
        <taxon>Bacillati</taxon>
        <taxon>Actinomycetota</taxon>
        <taxon>Actinomycetes</taxon>
        <taxon>Kitasatosporales</taxon>
        <taxon>Streptomycetaceae</taxon>
        <taxon>Streptomyces</taxon>
    </lineage>
</organism>
<evidence type="ECO:0000313" key="3">
    <source>
        <dbReference type="Proteomes" id="UP000292452"/>
    </source>
</evidence>
<dbReference type="AlphaFoldDB" id="A0A4Q9HVM4"/>
<dbReference type="PROSITE" id="PS51819">
    <property type="entry name" value="VOC"/>
    <property type="match status" value="2"/>
</dbReference>
<evidence type="ECO:0000313" key="2">
    <source>
        <dbReference type="EMBL" id="TBO58549.1"/>
    </source>
</evidence>
<protein>
    <submittedName>
        <fullName evidence="2">VOC family protein</fullName>
    </submittedName>
</protein>
<dbReference type="Pfam" id="PF18029">
    <property type="entry name" value="Glyoxalase_6"/>
    <property type="match status" value="1"/>
</dbReference>
<dbReference type="Pfam" id="PF00903">
    <property type="entry name" value="Glyoxalase"/>
    <property type="match status" value="1"/>
</dbReference>
<gene>
    <name evidence="2" type="ORF">EYS09_16910</name>
</gene>
<accession>A0A4Q9HVM4</accession>
<dbReference type="PANTHER" id="PTHR33993:SF10">
    <property type="entry name" value="CONSERVED PROTEIN"/>
    <property type="match status" value="1"/>
</dbReference>
<dbReference type="InterPro" id="IPR004360">
    <property type="entry name" value="Glyas_Fos-R_dOase_dom"/>
</dbReference>
<sequence length="240" mass="25507">MLPDLGKGKRFYGELFGWTFSEGAPEFGGYTQAFRNGKRAAGLMPRENASMPTAWGLYFATDDIRRTDAAICEAGGRIFAEPMRLGDLGSMLIAVDPAGAVFGAWQAGTHQGFETAQEPGGYLWMALHTRHPDASDAFYGKVFGFEGVPDSPMARPGFLPWRLAGRPGEIGCRITMGEGFPAHVPAHFTVSFLVAELAAAVRTATGLGGSVVVEPTETPGGPYAVLRDDQGATFGVMAPK</sequence>
<dbReference type="SUPFAM" id="SSF54593">
    <property type="entry name" value="Glyoxalase/Bleomycin resistance protein/Dihydroxybiphenyl dioxygenase"/>
    <property type="match status" value="2"/>
</dbReference>
<dbReference type="Gene3D" id="3.10.180.10">
    <property type="entry name" value="2,3-Dihydroxybiphenyl 1,2-Dioxygenase, domain 1"/>
    <property type="match status" value="2"/>
</dbReference>
<dbReference type="InterPro" id="IPR041581">
    <property type="entry name" value="Glyoxalase_6"/>
</dbReference>
<dbReference type="EMBL" id="SIXH01000132">
    <property type="protein sequence ID" value="TBO58549.1"/>
    <property type="molecule type" value="Genomic_DNA"/>
</dbReference>
<dbReference type="PANTHER" id="PTHR33993">
    <property type="entry name" value="GLYOXALASE-RELATED"/>
    <property type="match status" value="1"/>
</dbReference>
<dbReference type="InterPro" id="IPR052164">
    <property type="entry name" value="Anthracycline_SecMetBiosynth"/>
</dbReference>
<evidence type="ECO:0000259" key="1">
    <source>
        <dbReference type="PROSITE" id="PS51819"/>
    </source>
</evidence>
<reference evidence="2 3" key="1">
    <citation type="submission" date="2019-02" db="EMBL/GenBank/DDBJ databases">
        <title>Draft Genome Sequence of Streptomyces sp. AM-2504, identified by 16S rRNA comparative analysis as a Streptomyces Kasugaensis strain.</title>
        <authorList>
            <person name="Napolioni V."/>
            <person name="Giuliodori A.M."/>
            <person name="Spurio R."/>
            <person name="Fabbretti A."/>
        </authorList>
    </citation>
    <scope>NUCLEOTIDE SEQUENCE [LARGE SCALE GENOMIC DNA]</scope>
    <source>
        <strain evidence="2 3">AM-2504</strain>
    </source>
</reference>
<feature type="domain" description="VOC" evidence="1">
    <location>
        <begin position="1"/>
        <end position="107"/>
    </location>
</feature>
<comment type="caution">
    <text evidence="2">The sequence shown here is derived from an EMBL/GenBank/DDBJ whole genome shotgun (WGS) entry which is preliminary data.</text>
</comment>
<keyword evidence="3" id="KW-1185">Reference proteome</keyword>
<dbReference type="InterPro" id="IPR037523">
    <property type="entry name" value="VOC_core"/>
</dbReference>
<name>A0A4Q9HVM4_STRKA</name>
<dbReference type="InterPro" id="IPR029068">
    <property type="entry name" value="Glyas_Bleomycin-R_OHBP_Dase"/>
</dbReference>
<dbReference type="Proteomes" id="UP000292452">
    <property type="component" value="Unassembled WGS sequence"/>
</dbReference>
<feature type="domain" description="VOC" evidence="1">
    <location>
        <begin position="121"/>
        <end position="239"/>
    </location>
</feature>
<proteinExistence type="predicted"/>
<dbReference type="CDD" id="cd07247">
    <property type="entry name" value="SgaA_N_like"/>
    <property type="match status" value="1"/>
</dbReference>